<keyword evidence="4" id="KW-1185">Reference proteome</keyword>
<evidence type="ECO:0000313" key="4">
    <source>
        <dbReference type="Proteomes" id="UP001226434"/>
    </source>
</evidence>
<feature type="domain" description="Secretion system C-terminal sorting" evidence="2">
    <location>
        <begin position="416"/>
        <end position="484"/>
    </location>
</feature>
<dbReference type="InterPro" id="IPR011990">
    <property type="entry name" value="TPR-like_helical_dom_sf"/>
</dbReference>
<dbReference type="Pfam" id="PF08238">
    <property type="entry name" value="Sel1"/>
    <property type="match status" value="5"/>
</dbReference>
<sequence length="492" mass="54597">MKRILIVFSSILLLLINVHAQTKYDDAQDSIITSNLKKAKLYLTGITYPYDPAKAFQLNMQCAQAGSAQGMNAVAIQYQRGLGVDSNNVEAERWFKKAAEEGYSAAWYNLGLYYKLKTPPDFKQAYECLEKAATADNKAGYYGQGYMLYKGLGCKQSYKKAVALFQKGAQKGDAACMYYLALALRNGYGTTVNIDSARYWLVKATALGYERAVRELEAKEPEVAGESSSIPQRIAAARHKALPGTDDNISTYRQVKHVPATIYNIQGIWEGYIMKYDWSGQHVISTGKLALQLAYKDTVLTGLWLEEDSLQVPIHGSIGKHGITFHNMRYDRSSYYTRGKTTPILFKDASLRLVQKKDTIYLAGNIQQFSTESNEPARPLYVVLTRSEAKKDESSLLLSSSVTKDVMPEGTTLLAWPNPFENNVNAAITLSKATTVQLQITNAGGQLVYTGNPQQLPAGKHNINIPLNVPTGVYVISLRYEHAITSSIILKQ</sequence>
<feature type="signal peptide" evidence="1">
    <location>
        <begin position="1"/>
        <end position="20"/>
    </location>
</feature>
<feature type="chain" id="PRO_5047058530" evidence="1">
    <location>
        <begin position="21"/>
        <end position="492"/>
    </location>
</feature>
<keyword evidence="1" id="KW-0732">Signal</keyword>
<evidence type="ECO:0000313" key="3">
    <source>
        <dbReference type="EMBL" id="MDI3318225.1"/>
    </source>
</evidence>
<dbReference type="InterPro" id="IPR050767">
    <property type="entry name" value="Sel1_AlgK"/>
</dbReference>
<dbReference type="RefSeq" id="WP_282332341.1">
    <property type="nucleotide sequence ID" value="NZ_JASBRG010000001.1"/>
</dbReference>
<organism evidence="3 4">
    <name type="scientific">Pinibacter soli</name>
    <dbReference type="NCBI Taxonomy" id="3044211"/>
    <lineage>
        <taxon>Bacteria</taxon>
        <taxon>Pseudomonadati</taxon>
        <taxon>Bacteroidota</taxon>
        <taxon>Chitinophagia</taxon>
        <taxon>Chitinophagales</taxon>
        <taxon>Chitinophagaceae</taxon>
        <taxon>Pinibacter</taxon>
    </lineage>
</organism>
<dbReference type="PANTHER" id="PTHR11102">
    <property type="entry name" value="SEL-1-LIKE PROTEIN"/>
    <property type="match status" value="1"/>
</dbReference>
<dbReference type="SUPFAM" id="SSF81901">
    <property type="entry name" value="HCP-like"/>
    <property type="match status" value="1"/>
</dbReference>
<dbReference type="Proteomes" id="UP001226434">
    <property type="component" value="Unassembled WGS sequence"/>
</dbReference>
<dbReference type="Gene3D" id="1.25.40.10">
    <property type="entry name" value="Tetratricopeptide repeat domain"/>
    <property type="match status" value="1"/>
</dbReference>
<gene>
    <name evidence="3" type="ORF">QJ048_00475</name>
</gene>
<dbReference type="NCBIfam" id="TIGR04183">
    <property type="entry name" value="Por_Secre_tail"/>
    <property type="match status" value="1"/>
</dbReference>
<dbReference type="PANTHER" id="PTHR11102:SF147">
    <property type="entry name" value="SEL1L ADAPTOR SUBUNIT OF ERAD E3 UBIQUITIN LIGASE"/>
    <property type="match status" value="1"/>
</dbReference>
<reference evidence="3 4" key="1">
    <citation type="submission" date="2023-05" db="EMBL/GenBank/DDBJ databases">
        <title>Genome sequence of Pinibacter sp. MAH-24.</title>
        <authorList>
            <person name="Huq M.A."/>
        </authorList>
    </citation>
    <scope>NUCLEOTIDE SEQUENCE [LARGE SCALE GENOMIC DNA]</scope>
    <source>
        <strain evidence="3 4">MAH-24</strain>
    </source>
</reference>
<dbReference type="SMART" id="SM00671">
    <property type="entry name" value="SEL1"/>
    <property type="match status" value="4"/>
</dbReference>
<name>A0ABT6R760_9BACT</name>
<dbReference type="InterPro" id="IPR006597">
    <property type="entry name" value="Sel1-like"/>
</dbReference>
<evidence type="ECO:0000256" key="1">
    <source>
        <dbReference type="SAM" id="SignalP"/>
    </source>
</evidence>
<accession>A0ABT6R760</accession>
<dbReference type="InterPro" id="IPR026444">
    <property type="entry name" value="Secre_tail"/>
</dbReference>
<evidence type="ECO:0000259" key="2">
    <source>
        <dbReference type="Pfam" id="PF18962"/>
    </source>
</evidence>
<protein>
    <submittedName>
        <fullName evidence="3">T9SS type A sorting domain-containing protein</fullName>
    </submittedName>
</protein>
<dbReference type="EMBL" id="JASBRG010000001">
    <property type="protein sequence ID" value="MDI3318225.1"/>
    <property type="molecule type" value="Genomic_DNA"/>
</dbReference>
<proteinExistence type="predicted"/>
<comment type="caution">
    <text evidence="3">The sequence shown here is derived from an EMBL/GenBank/DDBJ whole genome shotgun (WGS) entry which is preliminary data.</text>
</comment>
<dbReference type="Pfam" id="PF18962">
    <property type="entry name" value="Por_Secre_tail"/>
    <property type="match status" value="1"/>
</dbReference>